<dbReference type="AlphaFoldDB" id="A0A0W8FBX3"/>
<gene>
    <name evidence="1" type="ORF">ASZ90_012037</name>
</gene>
<name>A0A0W8FBX3_9ZZZZ</name>
<organism evidence="1">
    <name type="scientific">hydrocarbon metagenome</name>
    <dbReference type="NCBI Taxonomy" id="938273"/>
    <lineage>
        <taxon>unclassified sequences</taxon>
        <taxon>metagenomes</taxon>
        <taxon>ecological metagenomes</taxon>
    </lineage>
</organism>
<accession>A0A0W8FBX3</accession>
<proteinExistence type="predicted"/>
<sequence>MSIEVDIPKELEFKIKANKELNALVKRRIERQISTDIKNDVFISMICDDLLKDSELEEKDIDQIDHKIKRGIAEKLRVLSTREILSLLSIHEPDF</sequence>
<evidence type="ECO:0000313" key="1">
    <source>
        <dbReference type="EMBL" id="KUG18254.1"/>
    </source>
</evidence>
<protein>
    <submittedName>
        <fullName evidence="1">Uncharacterized protein</fullName>
    </submittedName>
</protein>
<comment type="caution">
    <text evidence="1">The sequence shown here is derived from an EMBL/GenBank/DDBJ whole genome shotgun (WGS) entry which is preliminary data.</text>
</comment>
<dbReference type="EMBL" id="LNQE01001392">
    <property type="protein sequence ID" value="KUG18254.1"/>
    <property type="molecule type" value="Genomic_DNA"/>
</dbReference>
<reference evidence="1" key="1">
    <citation type="journal article" date="2015" name="Proc. Natl. Acad. Sci. U.S.A.">
        <title>Networks of energetic and metabolic interactions define dynamics in microbial communities.</title>
        <authorList>
            <person name="Embree M."/>
            <person name="Liu J.K."/>
            <person name="Al-Bassam M.M."/>
            <person name="Zengler K."/>
        </authorList>
    </citation>
    <scope>NUCLEOTIDE SEQUENCE</scope>
</reference>